<dbReference type="AlphaFoldDB" id="A0A978VC21"/>
<gene>
    <name evidence="3" type="ORF">FEM48_Zijuj05G0016400</name>
</gene>
<evidence type="ECO:0000313" key="3">
    <source>
        <dbReference type="EMBL" id="KAH7527910.1"/>
    </source>
</evidence>
<evidence type="ECO:0000256" key="1">
    <source>
        <dbReference type="SAM" id="Phobius"/>
    </source>
</evidence>
<proteinExistence type="predicted"/>
<dbReference type="Proteomes" id="UP000813462">
    <property type="component" value="Unassembled WGS sequence"/>
</dbReference>
<keyword evidence="1" id="KW-0472">Membrane</keyword>
<feature type="transmembrane region" description="Helical" evidence="1">
    <location>
        <begin position="101"/>
        <end position="122"/>
    </location>
</feature>
<reference evidence="3" key="1">
    <citation type="journal article" date="2021" name="Front. Plant Sci.">
        <title>Chromosome-Scale Genome Assembly for Chinese Sour Jujube and Insights Into Its Genome Evolution and Domestication Signature.</title>
        <authorList>
            <person name="Shen L.-Y."/>
            <person name="Luo H."/>
            <person name="Wang X.-L."/>
            <person name="Wang X.-M."/>
            <person name="Qiu X.-J."/>
            <person name="Liu H."/>
            <person name="Zhou S.-S."/>
            <person name="Jia K.-H."/>
            <person name="Nie S."/>
            <person name="Bao Y.-T."/>
            <person name="Zhang R.-G."/>
            <person name="Yun Q.-Z."/>
            <person name="Chai Y.-H."/>
            <person name="Lu J.-Y."/>
            <person name="Li Y."/>
            <person name="Zhao S.-W."/>
            <person name="Mao J.-F."/>
            <person name="Jia S.-G."/>
            <person name="Mao Y.-M."/>
        </authorList>
    </citation>
    <scope>NUCLEOTIDE SEQUENCE</scope>
    <source>
        <strain evidence="3">AT0</strain>
        <tissue evidence="3">Leaf</tissue>
    </source>
</reference>
<keyword evidence="1" id="KW-1133">Transmembrane helix</keyword>
<feature type="transmembrane region" description="Helical" evidence="1">
    <location>
        <begin position="68"/>
        <end position="89"/>
    </location>
</feature>
<dbReference type="Pfam" id="PF13968">
    <property type="entry name" value="DUF4220"/>
    <property type="match status" value="1"/>
</dbReference>
<comment type="caution">
    <text evidence="3">The sequence shown here is derived from an EMBL/GenBank/DDBJ whole genome shotgun (WGS) entry which is preliminary data.</text>
</comment>
<sequence length="282" mass="33721">MDLADSLFDNFKGLIVGFLLSSKYQESSQEFFLQRKPEVSFRLIEYELSFMYQALHTKMEVVRTKAGIVLRFIILLFLVVAFMLFQFLVDKDEFKKFKLILTYYLLIGAIVVDIFLGIKLIFSDHVLIAHNNWKKYIPDRFLQRRRWSNSVSQYNMIVYCLDERWVWKWNCQFLDFVRNMLEQMKMMWFSSLEKNIDDLKSFILEELKNKSSKAKTLSEAMEKCSQRGDGALFGTPSYIKMKWSISEFQYAESLLLWHLATELCYHAEKKSNPEEHDRDDRQ</sequence>
<dbReference type="PANTHER" id="PTHR31325">
    <property type="entry name" value="OS01G0798800 PROTEIN-RELATED"/>
    <property type="match status" value="1"/>
</dbReference>
<feature type="domain" description="DUF4220" evidence="2">
    <location>
        <begin position="2"/>
        <end position="158"/>
    </location>
</feature>
<organism evidence="3 4">
    <name type="scientific">Ziziphus jujuba var. spinosa</name>
    <dbReference type="NCBI Taxonomy" id="714518"/>
    <lineage>
        <taxon>Eukaryota</taxon>
        <taxon>Viridiplantae</taxon>
        <taxon>Streptophyta</taxon>
        <taxon>Embryophyta</taxon>
        <taxon>Tracheophyta</taxon>
        <taxon>Spermatophyta</taxon>
        <taxon>Magnoliopsida</taxon>
        <taxon>eudicotyledons</taxon>
        <taxon>Gunneridae</taxon>
        <taxon>Pentapetalae</taxon>
        <taxon>rosids</taxon>
        <taxon>fabids</taxon>
        <taxon>Rosales</taxon>
        <taxon>Rhamnaceae</taxon>
        <taxon>Paliureae</taxon>
        <taxon>Ziziphus</taxon>
    </lineage>
</organism>
<keyword evidence="1" id="KW-0812">Transmembrane</keyword>
<dbReference type="EMBL" id="JAEACU010000005">
    <property type="protein sequence ID" value="KAH7527910.1"/>
    <property type="molecule type" value="Genomic_DNA"/>
</dbReference>
<accession>A0A978VC21</accession>
<dbReference type="InterPro" id="IPR025315">
    <property type="entry name" value="DUF4220"/>
</dbReference>
<evidence type="ECO:0000259" key="2">
    <source>
        <dbReference type="Pfam" id="PF13968"/>
    </source>
</evidence>
<evidence type="ECO:0000313" key="4">
    <source>
        <dbReference type="Proteomes" id="UP000813462"/>
    </source>
</evidence>
<protein>
    <recommendedName>
        <fullName evidence="2">DUF4220 domain-containing protein</fullName>
    </recommendedName>
</protein>
<name>A0A978VC21_ZIZJJ</name>